<dbReference type="PRINTS" id="PR01217">
    <property type="entry name" value="PRICHEXTENSN"/>
</dbReference>
<feature type="compositionally biased region" description="Pro residues" evidence="3">
    <location>
        <begin position="383"/>
        <end position="404"/>
    </location>
</feature>
<gene>
    <name evidence="6" type="ORF">DBRI00130_LOCUS26307</name>
</gene>
<dbReference type="AlphaFoldDB" id="A0A7S4VH14"/>
<feature type="region of interest" description="Disordered" evidence="3">
    <location>
        <begin position="321"/>
        <end position="421"/>
    </location>
</feature>
<dbReference type="CDD" id="cd04047">
    <property type="entry name" value="C2B_Copine"/>
    <property type="match status" value="1"/>
</dbReference>
<dbReference type="InterPro" id="IPR037768">
    <property type="entry name" value="C2B_Copine"/>
</dbReference>
<dbReference type="InterPro" id="IPR036465">
    <property type="entry name" value="vWFA_dom_sf"/>
</dbReference>
<evidence type="ECO:0000313" key="6">
    <source>
        <dbReference type="EMBL" id="CAE4628920.1"/>
    </source>
</evidence>
<organism evidence="6">
    <name type="scientific">Ditylum brightwellii</name>
    <dbReference type="NCBI Taxonomy" id="49249"/>
    <lineage>
        <taxon>Eukaryota</taxon>
        <taxon>Sar</taxon>
        <taxon>Stramenopiles</taxon>
        <taxon>Ochrophyta</taxon>
        <taxon>Bacillariophyta</taxon>
        <taxon>Mediophyceae</taxon>
        <taxon>Lithodesmiophycidae</taxon>
        <taxon>Lithodesmiales</taxon>
        <taxon>Lithodesmiaceae</taxon>
        <taxon>Ditylum</taxon>
    </lineage>
</organism>
<evidence type="ECO:0008006" key="7">
    <source>
        <dbReference type="Google" id="ProtNLM"/>
    </source>
</evidence>
<evidence type="ECO:0000256" key="3">
    <source>
        <dbReference type="SAM" id="MobiDB-lite"/>
    </source>
</evidence>
<dbReference type="PROSITE" id="PS50004">
    <property type="entry name" value="C2"/>
    <property type="match status" value="2"/>
</dbReference>
<feature type="compositionally biased region" description="Low complexity" evidence="3">
    <location>
        <begin position="353"/>
        <end position="382"/>
    </location>
</feature>
<feature type="domain" description="C2" evidence="4">
    <location>
        <begin position="111"/>
        <end position="239"/>
    </location>
</feature>
<feature type="domain" description="C2" evidence="4">
    <location>
        <begin position="1"/>
        <end position="107"/>
    </location>
</feature>
<proteinExistence type="inferred from homology"/>
<dbReference type="SMART" id="SM00239">
    <property type="entry name" value="C2"/>
    <property type="match status" value="2"/>
</dbReference>
<evidence type="ECO:0000256" key="1">
    <source>
        <dbReference type="ARBA" id="ARBA00009048"/>
    </source>
</evidence>
<comment type="similarity">
    <text evidence="1">Belongs to the copine family.</text>
</comment>
<dbReference type="InterPro" id="IPR035892">
    <property type="entry name" value="C2_domain_sf"/>
</dbReference>
<feature type="region of interest" description="Disordered" evidence="3">
    <location>
        <begin position="276"/>
        <end position="306"/>
    </location>
</feature>
<dbReference type="Pfam" id="PF00168">
    <property type="entry name" value="C2"/>
    <property type="match status" value="2"/>
</dbReference>
<dbReference type="GO" id="GO:0005544">
    <property type="term" value="F:calcium-dependent phospholipid binding"/>
    <property type="evidence" value="ECO:0007669"/>
    <property type="project" value="InterPro"/>
</dbReference>
<dbReference type="GO" id="GO:0071277">
    <property type="term" value="P:cellular response to calcium ion"/>
    <property type="evidence" value="ECO:0007669"/>
    <property type="project" value="TreeGrafter"/>
</dbReference>
<feature type="domain" description="VWFA" evidence="5">
    <location>
        <begin position="436"/>
        <end position="644"/>
    </location>
</feature>
<dbReference type="InterPro" id="IPR010734">
    <property type="entry name" value="Copine_C"/>
</dbReference>
<dbReference type="Gene3D" id="2.60.40.150">
    <property type="entry name" value="C2 domain"/>
    <property type="match status" value="2"/>
</dbReference>
<dbReference type="PANTHER" id="PTHR10857:SF106">
    <property type="entry name" value="C2 DOMAIN-CONTAINING PROTEIN"/>
    <property type="match status" value="1"/>
</dbReference>
<protein>
    <recommendedName>
        <fullName evidence="7">C2 domain-containing protein</fullName>
    </recommendedName>
</protein>
<dbReference type="EMBL" id="HBNS01033635">
    <property type="protein sequence ID" value="CAE4628920.1"/>
    <property type="molecule type" value="Transcribed_RNA"/>
</dbReference>
<dbReference type="PANTHER" id="PTHR10857">
    <property type="entry name" value="COPINE"/>
    <property type="match status" value="1"/>
</dbReference>
<feature type="compositionally biased region" description="Pro residues" evidence="3">
    <location>
        <begin position="285"/>
        <end position="302"/>
    </location>
</feature>
<name>A0A7S4VH14_9STRA</name>
<dbReference type="PROSITE" id="PS50234">
    <property type="entry name" value="VWFA"/>
    <property type="match status" value="1"/>
</dbReference>
<dbReference type="SUPFAM" id="SSF53300">
    <property type="entry name" value="vWA-like"/>
    <property type="match status" value="1"/>
</dbReference>
<keyword evidence="2" id="KW-0677">Repeat</keyword>
<dbReference type="InterPro" id="IPR045052">
    <property type="entry name" value="Copine"/>
</dbReference>
<dbReference type="Pfam" id="PF07002">
    <property type="entry name" value="Copine"/>
    <property type="match status" value="1"/>
</dbReference>
<dbReference type="GO" id="GO:0005886">
    <property type="term" value="C:plasma membrane"/>
    <property type="evidence" value="ECO:0007669"/>
    <property type="project" value="TreeGrafter"/>
</dbReference>
<evidence type="ECO:0000256" key="2">
    <source>
        <dbReference type="ARBA" id="ARBA00022737"/>
    </source>
</evidence>
<dbReference type="SUPFAM" id="SSF49562">
    <property type="entry name" value="C2 domain (Calcium/lipid-binding domain, CaLB)"/>
    <property type="match status" value="2"/>
</dbReference>
<evidence type="ECO:0000259" key="5">
    <source>
        <dbReference type="PROSITE" id="PS50234"/>
    </source>
</evidence>
<evidence type="ECO:0000259" key="4">
    <source>
        <dbReference type="PROSITE" id="PS50004"/>
    </source>
</evidence>
<accession>A0A7S4VH14</accession>
<dbReference type="InterPro" id="IPR002035">
    <property type="entry name" value="VWF_A"/>
</dbReference>
<sequence>MKVQLSLYAKNLPKVTSLFQGAANPYAVVKTLSEDGKAVDVGKTEVVTKTLDPTWTTRFILEHDFETTLHVSVAVFHKDDKGEPKPMGSALIDVVTVADSKPFTVSKGMKGGGDLFVKVQKYEEKGTLHLQMKGTQLKSTEGLGLGILVKPDPYFELHRLTIDRKGWDLVHRSPPVRNTLDPVWAEAVIDLGTLCRGDMNLPLRIKVFDHEKNGKHVDMGEFQSSVNGLLASKNFSATQDINQADLASAFTLRIGKNKKEMGQVVVLRADLIGMETVARSQDPAPSEPPKQDPAPSEPPKQDPAPTIAAAPIVPEVAVAYTPPAPAPAPHSPQPPTAYYAPQPPAPHSPQPPTAYYAPQPTAAYSPQPTAAYYAPQPTTTYSPQPPAGPPSYTPPPSDGAPFVPPGVAAANAHQHYTPPPPPPTFEAYIEGGCLFNLAVAIDFSASNGDPRQMGNLHYASSWGDDKNEYERALHDVGSVLAKHDTEQRHPFWGFSGKFQGQIRQSFQCGPNAEVQGIDGIQSAYRSMFTSRSGMSMSEPTTITDVIKTAAHYAKKKSEQARYEKCLSYTVLMIITDGKLEDFTKEGRTIYDANDAPMSIVAVGVGSADFTGMRYLNDIDRNGRKMFNFLPYDVLKSNPRMIEKVTMEKVSEQLVQYFTSHGIKPGKKVAKDIVFSF</sequence>
<feature type="compositionally biased region" description="Pro residues" evidence="3">
    <location>
        <begin position="322"/>
        <end position="352"/>
    </location>
</feature>
<reference evidence="6" key="1">
    <citation type="submission" date="2021-01" db="EMBL/GenBank/DDBJ databases">
        <authorList>
            <person name="Corre E."/>
            <person name="Pelletier E."/>
            <person name="Niang G."/>
            <person name="Scheremetjew M."/>
            <person name="Finn R."/>
            <person name="Kale V."/>
            <person name="Holt S."/>
            <person name="Cochrane G."/>
            <person name="Meng A."/>
            <person name="Brown T."/>
            <person name="Cohen L."/>
        </authorList>
    </citation>
    <scope>NUCLEOTIDE SEQUENCE</scope>
    <source>
        <strain evidence="6">GSO104</strain>
    </source>
</reference>
<dbReference type="InterPro" id="IPR000008">
    <property type="entry name" value="C2_dom"/>
</dbReference>
<dbReference type="CDD" id="cd00030">
    <property type="entry name" value="C2"/>
    <property type="match status" value="1"/>
</dbReference>